<comment type="caution">
    <text evidence="2">The sequence shown here is derived from an EMBL/GenBank/DDBJ whole genome shotgun (WGS) entry which is preliminary data.</text>
</comment>
<sequence length="167" mass="17415">MLDLAPGGVTAAPVPNAFPQAWPRVWRQALLTQGWPDPGKTVPTEGALCPGGGSPLCAGERTGESPVATCRWLIRRSRAGTGEKGLRPSCRPARLRGPGPRPKATDQTPAGLESLGLRFPGSRAEDQVMGGPGLTGPEARQCRGGGEPPQRPEASPSDTFPGHSRAR</sequence>
<accession>A0A7J8FAI0</accession>
<protein>
    <submittedName>
        <fullName evidence="2">Uncharacterized protein</fullName>
    </submittedName>
</protein>
<name>A0A7J8FAI0_MOLMO</name>
<dbReference type="Proteomes" id="UP000550707">
    <property type="component" value="Unassembled WGS sequence"/>
</dbReference>
<gene>
    <name evidence="2" type="ORF">HJG59_008521</name>
</gene>
<dbReference type="EMBL" id="JACASF010000012">
    <property type="protein sequence ID" value="KAF6444212.1"/>
    <property type="molecule type" value="Genomic_DNA"/>
</dbReference>
<keyword evidence="3" id="KW-1185">Reference proteome</keyword>
<dbReference type="AlphaFoldDB" id="A0A7J8FAI0"/>
<proteinExistence type="predicted"/>
<dbReference type="InParanoid" id="A0A7J8FAI0"/>
<evidence type="ECO:0000313" key="3">
    <source>
        <dbReference type="Proteomes" id="UP000550707"/>
    </source>
</evidence>
<feature type="region of interest" description="Disordered" evidence="1">
    <location>
        <begin position="81"/>
        <end position="167"/>
    </location>
</feature>
<organism evidence="2 3">
    <name type="scientific">Molossus molossus</name>
    <name type="common">Pallas' mastiff bat</name>
    <name type="synonym">Vespertilio molossus</name>
    <dbReference type="NCBI Taxonomy" id="27622"/>
    <lineage>
        <taxon>Eukaryota</taxon>
        <taxon>Metazoa</taxon>
        <taxon>Chordata</taxon>
        <taxon>Craniata</taxon>
        <taxon>Vertebrata</taxon>
        <taxon>Euteleostomi</taxon>
        <taxon>Mammalia</taxon>
        <taxon>Eutheria</taxon>
        <taxon>Laurasiatheria</taxon>
        <taxon>Chiroptera</taxon>
        <taxon>Yangochiroptera</taxon>
        <taxon>Molossidae</taxon>
        <taxon>Molossus</taxon>
    </lineage>
</organism>
<evidence type="ECO:0000313" key="2">
    <source>
        <dbReference type="EMBL" id="KAF6444212.1"/>
    </source>
</evidence>
<reference evidence="2 3" key="1">
    <citation type="journal article" date="2020" name="Nature">
        <title>Six reference-quality genomes reveal evolution of bat adaptations.</title>
        <authorList>
            <person name="Jebb D."/>
            <person name="Huang Z."/>
            <person name="Pippel M."/>
            <person name="Hughes G.M."/>
            <person name="Lavrichenko K."/>
            <person name="Devanna P."/>
            <person name="Winkler S."/>
            <person name="Jermiin L.S."/>
            <person name="Skirmuntt E.C."/>
            <person name="Katzourakis A."/>
            <person name="Burkitt-Gray L."/>
            <person name="Ray D.A."/>
            <person name="Sullivan K.A.M."/>
            <person name="Roscito J.G."/>
            <person name="Kirilenko B.M."/>
            <person name="Davalos L.M."/>
            <person name="Corthals A.P."/>
            <person name="Power M.L."/>
            <person name="Jones G."/>
            <person name="Ransome R.D."/>
            <person name="Dechmann D.K.N."/>
            <person name="Locatelli A.G."/>
            <person name="Puechmaille S.J."/>
            <person name="Fedrigo O."/>
            <person name="Jarvis E.D."/>
            <person name="Hiller M."/>
            <person name="Vernes S.C."/>
            <person name="Myers E.W."/>
            <person name="Teeling E.C."/>
        </authorList>
    </citation>
    <scope>NUCLEOTIDE SEQUENCE [LARGE SCALE GENOMIC DNA]</scope>
    <source>
        <strain evidence="2">MMolMol1</strain>
        <tissue evidence="2">Muscle</tissue>
    </source>
</reference>
<evidence type="ECO:0000256" key="1">
    <source>
        <dbReference type="SAM" id="MobiDB-lite"/>
    </source>
</evidence>